<dbReference type="AlphaFoldDB" id="A0A061AM11"/>
<gene>
    <name evidence="6" type="ORF">CYFA0S_02e03114g</name>
</gene>
<evidence type="ECO:0000259" key="5">
    <source>
        <dbReference type="PROSITE" id="PS50166"/>
    </source>
</evidence>
<evidence type="ECO:0000256" key="2">
    <source>
        <dbReference type="ARBA" id="ARBA00022448"/>
    </source>
</evidence>
<dbReference type="GO" id="GO:0005829">
    <property type="term" value="C:cytosol"/>
    <property type="evidence" value="ECO:0007669"/>
    <property type="project" value="TreeGrafter"/>
</dbReference>
<dbReference type="Pfam" id="PF25018">
    <property type="entry name" value="HEAT_IPO9_c"/>
    <property type="match status" value="1"/>
</dbReference>
<keyword evidence="4" id="KW-0539">Nucleus</keyword>
<name>A0A061AM11_CYBFA</name>
<proteinExistence type="predicted"/>
<dbReference type="PANTHER" id="PTHR10997:SF9">
    <property type="entry name" value="IMPORTIN-9"/>
    <property type="match status" value="1"/>
</dbReference>
<keyword evidence="2" id="KW-0813">Transport</keyword>
<dbReference type="PhylomeDB" id="A0A061AM11"/>
<dbReference type="InterPro" id="IPR056840">
    <property type="entry name" value="HEAT_IPO9_central"/>
</dbReference>
<dbReference type="SUPFAM" id="SSF48371">
    <property type="entry name" value="ARM repeat"/>
    <property type="match status" value="1"/>
</dbReference>
<evidence type="ECO:0000256" key="3">
    <source>
        <dbReference type="ARBA" id="ARBA00022927"/>
    </source>
</evidence>
<comment type="subcellular location">
    <subcellularLocation>
        <location evidence="1">Nucleus</location>
    </subcellularLocation>
</comment>
<dbReference type="GO" id="GO:0005635">
    <property type="term" value="C:nuclear envelope"/>
    <property type="evidence" value="ECO:0007669"/>
    <property type="project" value="TreeGrafter"/>
</dbReference>
<dbReference type="GO" id="GO:0006606">
    <property type="term" value="P:protein import into nucleus"/>
    <property type="evidence" value="ECO:0007669"/>
    <property type="project" value="TreeGrafter"/>
</dbReference>
<dbReference type="OrthoDB" id="431626at2759"/>
<reference evidence="6" key="1">
    <citation type="journal article" date="2014" name="Genome Announc.">
        <title>Genome sequence of the yeast Cyberlindnera fabianii (Hansenula fabianii).</title>
        <authorList>
            <person name="Freel K.C."/>
            <person name="Sarilar V."/>
            <person name="Neuveglise C."/>
            <person name="Devillers H."/>
            <person name="Friedrich A."/>
            <person name="Schacherer J."/>
        </authorList>
    </citation>
    <scope>NUCLEOTIDE SEQUENCE</scope>
    <source>
        <strain evidence="6">YJS4271</strain>
    </source>
</reference>
<accession>A0A061AM11</accession>
<organism evidence="6">
    <name type="scientific">Cyberlindnera fabianii</name>
    <name type="common">Yeast</name>
    <name type="synonym">Hansenula fabianii</name>
    <dbReference type="NCBI Taxonomy" id="36022"/>
    <lineage>
        <taxon>Eukaryota</taxon>
        <taxon>Fungi</taxon>
        <taxon>Dikarya</taxon>
        <taxon>Ascomycota</taxon>
        <taxon>Saccharomycotina</taxon>
        <taxon>Saccharomycetes</taxon>
        <taxon>Phaffomycetales</taxon>
        <taxon>Phaffomycetaceae</taxon>
        <taxon>Cyberlindnera</taxon>
    </lineage>
</organism>
<sequence length="978" mass="108098">MESQFIALLQGLQNVDNAERQAAEQTLSHVLVQDPSTATLTLLSIASNTSFPTADRQSALLCLKRLVPVHWSAGFESFTGPAVSVEAKDKIRPALLALATDDTNSKIRSGAAYAVTQIAAVDYPDEWPSLMESLYNTAISGGAGVLGALALLQELFDDLVTEEQFFLGNVGVVTIRHCMKLMTDTSVQDEVRTAAAKLFKTCLSQLGSPDVLEDEHKSQAIHQHITEVAAVLTVLLQDSSLDTGKMLLRTVIYTISNQLVTEFPEEMIEHNAKVALQKEAVSDFLNASQLFVQLVVNQDEVSNVGTTDGVPAKLVASNLIIEQLQLLSSLCELPLTEAKSFTVDSLLNAVLASSLLPLDQESDYSADFNLLVTEETGVSPDYYARNATYDFLTELSPEDANEAFQFFLSRFAATCSSDNKNWKEKEAVMFCLDALFRHDAHFQTSESLVSILNIFISLLQDSEPFIRYRGHLVIPAYLSKFSSNLGGEFPSKSFLECVRQANNDSETLVKAGFLVSLTYFNSTINLNTLPSETHHVILSIIASVLEEAQDDTPPLLAEALAASLKIDTPEPKTSALTLLFQVASKDPGNIQLTLDVEEAFEELFMDIDMNTYIAYADVGFPGLLQSIEESKAEFSSQLSLALQIITTFINSIPEDPLPESLFNRANSVLSKNLLEATDDQILQIGSDAYHALITHTPPEYFDINTVLQILSKLLSPDLSDSAAMNVGSMVVAVLSRFSDQISSIIPQLLEATTSRLLTATRFSTIGDLLSVLCLMVSTDIEQTISFLQQHEIQKVFNVWLHNFPNLSGIDLISKNYKSLMDVFFYSLKHPEQFQFTVDGDEIVDVPDDVIITRSMRKNMEKQYTQVPLVLKIVKIFVTELKELSSQPDQNEPEDYANIATVNDDDDGGWEDIDDIHEDFETLSKYVDNGDRPDVDSGDLKEHLIGFFKQAASEHADGFRNIYNALPDEDRQILAENII</sequence>
<evidence type="ECO:0000313" key="6">
    <source>
        <dbReference type="EMBL" id="CDR38566.1"/>
    </source>
</evidence>
<dbReference type="InterPro" id="IPR011989">
    <property type="entry name" value="ARM-like"/>
</dbReference>
<feature type="domain" description="Importin N-terminal" evidence="5">
    <location>
        <begin position="23"/>
        <end position="101"/>
    </location>
</feature>
<dbReference type="EMBL" id="LK052887">
    <property type="protein sequence ID" value="CDR38566.1"/>
    <property type="molecule type" value="Genomic_DNA"/>
</dbReference>
<dbReference type="Pfam" id="PF03810">
    <property type="entry name" value="IBN_N"/>
    <property type="match status" value="1"/>
</dbReference>
<dbReference type="PANTHER" id="PTHR10997">
    <property type="entry name" value="IMPORTIN-7, 8, 11"/>
    <property type="match status" value="1"/>
</dbReference>
<dbReference type="InterPro" id="IPR016024">
    <property type="entry name" value="ARM-type_fold"/>
</dbReference>
<keyword evidence="3" id="KW-0653">Protein transport</keyword>
<evidence type="ECO:0000256" key="4">
    <source>
        <dbReference type="ARBA" id="ARBA00023242"/>
    </source>
</evidence>
<dbReference type="GO" id="GO:0031267">
    <property type="term" value="F:small GTPase binding"/>
    <property type="evidence" value="ECO:0007669"/>
    <property type="project" value="InterPro"/>
</dbReference>
<evidence type="ECO:0000256" key="1">
    <source>
        <dbReference type="ARBA" id="ARBA00004123"/>
    </source>
</evidence>
<dbReference type="PROSITE" id="PS50166">
    <property type="entry name" value="IMPORTIN_B_NT"/>
    <property type="match status" value="1"/>
</dbReference>
<dbReference type="Gene3D" id="1.25.10.10">
    <property type="entry name" value="Leucine-rich Repeat Variant"/>
    <property type="match status" value="1"/>
</dbReference>
<protein>
    <submittedName>
        <fullName evidence="6">CYFA0S02e03114g1_1</fullName>
    </submittedName>
</protein>
<dbReference type="InterPro" id="IPR001494">
    <property type="entry name" value="Importin-beta_N"/>
</dbReference>